<protein>
    <submittedName>
        <fullName evidence="3">Predicted protein</fullName>
    </submittedName>
</protein>
<gene>
    <name evidence="3" type="ORF">NAEGRDRAFT_69202</name>
</gene>
<accession>D2VJY2</accession>
<evidence type="ECO:0000259" key="2">
    <source>
        <dbReference type="Pfam" id="PF01823"/>
    </source>
</evidence>
<dbReference type="GeneID" id="8862840"/>
<dbReference type="RefSeq" id="XP_002675514.1">
    <property type="nucleotide sequence ID" value="XM_002675468.1"/>
</dbReference>
<organism evidence="4">
    <name type="scientific">Naegleria gruberi</name>
    <name type="common">Amoeba</name>
    <dbReference type="NCBI Taxonomy" id="5762"/>
    <lineage>
        <taxon>Eukaryota</taxon>
        <taxon>Discoba</taxon>
        <taxon>Heterolobosea</taxon>
        <taxon>Tetramitia</taxon>
        <taxon>Eutetramitia</taxon>
        <taxon>Vahlkampfiidae</taxon>
        <taxon>Naegleria</taxon>
    </lineage>
</organism>
<keyword evidence="1" id="KW-0732">Signal</keyword>
<evidence type="ECO:0000256" key="1">
    <source>
        <dbReference type="SAM" id="SignalP"/>
    </source>
</evidence>
<evidence type="ECO:0000313" key="4">
    <source>
        <dbReference type="Proteomes" id="UP000006671"/>
    </source>
</evidence>
<dbReference type="InterPro" id="IPR020864">
    <property type="entry name" value="MACPF"/>
</dbReference>
<feature type="signal peptide" evidence="1">
    <location>
        <begin position="1"/>
        <end position="25"/>
    </location>
</feature>
<feature type="domain" description="MACPF" evidence="2">
    <location>
        <begin position="167"/>
        <end position="322"/>
    </location>
</feature>
<dbReference type="KEGG" id="ngr:NAEGRDRAFT_69202"/>
<dbReference type="InParanoid" id="D2VJY2"/>
<dbReference type="Pfam" id="PF01823">
    <property type="entry name" value="MACPF"/>
    <property type="match status" value="1"/>
</dbReference>
<proteinExistence type="predicted"/>
<sequence>MRRTDVVLLLEVWMVLMMGVVVVLAANPPSPKIELNGQISKMESKCLIGLKGLKCGGGIPMSVQNAQLRGANAIVDESVIIAGVGYSRVDHTIKPQILKSPTAKKVPVTSTKLLNVMRNANEFFELVYPADGKPIYNGLYSHNSGAENIYQNYFKGDMVVMDAQQQYITHQVETNTIQVTEDFQRIIDILPNAMDRDLYNLVITSFGDSILTSVNYGGVVDMVVSVRSCFSDANMKSYLDIQLQLSVDNNTDTSSLPTGYIRYNKVAQLDIVGGNPQIFNVKERVKTFEQNPVPVKFLSIPIWRAFPAGPKQENMKTVYNEYVNQKGKEISGLFTQLEDKRLQEAQTVYLFRDNPYGLIVDHGQRMELAPGASGLSNESIKLVFQPNFPYDEPTIIFGLRPYVHRNNDGSFFFDFLKGICDNYEIEKCKYPELANRPQTPAQHISPTGKGECVKLKFPYTAQTRYSSFYLWACSGCMPFISNTGKELTCNCPFVK</sequence>
<reference evidence="3 4" key="1">
    <citation type="journal article" date="2010" name="Cell">
        <title>The genome of Naegleria gruberi illuminates early eukaryotic versatility.</title>
        <authorList>
            <person name="Fritz-Laylin L.K."/>
            <person name="Prochnik S.E."/>
            <person name="Ginger M.L."/>
            <person name="Dacks J.B."/>
            <person name="Carpenter M.L."/>
            <person name="Field M.C."/>
            <person name="Kuo A."/>
            <person name="Paredez A."/>
            <person name="Chapman J."/>
            <person name="Pham J."/>
            <person name="Shu S."/>
            <person name="Neupane R."/>
            <person name="Cipriano M."/>
            <person name="Mancuso J."/>
            <person name="Tu H."/>
            <person name="Salamov A."/>
            <person name="Lindquist E."/>
            <person name="Shapiro H."/>
            <person name="Lucas S."/>
            <person name="Grigoriev I.V."/>
            <person name="Cande W.Z."/>
            <person name="Fulton C."/>
            <person name="Rokhsar D.S."/>
            <person name="Dawson S.C."/>
        </authorList>
    </citation>
    <scope>NUCLEOTIDE SEQUENCE [LARGE SCALE GENOMIC DNA]</scope>
    <source>
        <strain evidence="3 4">NEG-M</strain>
    </source>
</reference>
<dbReference type="Proteomes" id="UP000006671">
    <property type="component" value="Unassembled WGS sequence"/>
</dbReference>
<dbReference type="AlphaFoldDB" id="D2VJY2"/>
<dbReference type="VEuPathDB" id="AmoebaDB:NAEGRDRAFT_69202"/>
<keyword evidence="4" id="KW-1185">Reference proteome</keyword>
<dbReference type="EMBL" id="GG738877">
    <property type="protein sequence ID" value="EFC42770.1"/>
    <property type="molecule type" value="Genomic_DNA"/>
</dbReference>
<feature type="chain" id="PRO_5003038678" evidence="1">
    <location>
        <begin position="26"/>
        <end position="495"/>
    </location>
</feature>
<name>D2VJY2_NAEGR</name>
<evidence type="ECO:0000313" key="3">
    <source>
        <dbReference type="EMBL" id="EFC42770.1"/>
    </source>
</evidence>